<dbReference type="GO" id="GO:0003723">
    <property type="term" value="F:RNA binding"/>
    <property type="evidence" value="ECO:0007669"/>
    <property type="project" value="TreeGrafter"/>
</dbReference>
<dbReference type="PANTHER" id="PTHR21569">
    <property type="entry name" value="RIBOSOMAL PROTEIN S9"/>
    <property type="match status" value="1"/>
</dbReference>
<dbReference type="InterPro" id="IPR023035">
    <property type="entry name" value="Ribosomal_uS9_bac/plastid"/>
</dbReference>
<evidence type="ECO:0000256" key="1">
    <source>
        <dbReference type="ARBA" id="ARBA00005251"/>
    </source>
</evidence>
<dbReference type="InterPro" id="IPR014721">
    <property type="entry name" value="Ribsml_uS5_D2-typ_fold_subgr"/>
</dbReference>
<dbReference type="Pfam" id="PF00380">
    <property type="entry name" value="Ribosomal_S9"/>
    <property type="match status" value="1"/>
</dbReference>
<sequence>MAKKSIIHSVGKRKAGIARVYFKEGTGKILINGKDFDKYFPLESLRVIATRPLAFYPIENKFDIYINVAGGGLSGQAGAIKLALAKAILLINPDTKETLAKASMLTRDPRVKERKKYGQKGARARFQFSKR</sequence>
<evidence type="ECO:0000313" key="8">
    <source>
        <dbReference type="EMBL" id="RZD13845.1"/>
    </source>
</evidence>
<dbReference type="Proteomes" id="UP000320813">
    <property type="component" value="Unassembled WGS sequence"/>
</dbReference>
<name>A0A519B985_9DELT</name>
<comment type="caution">
    <text evidence="8">The sequence shown here is derived from an EMBL/GenBank/DDBJ whole genome shotgun (WGS) entry which is preliminary data.</text>
</comment>
<proteinExistence type="inferred from homology"/>
<keyword evidence="3 5" id="KW-0687">Ribonucleoprotein</keyword>
<comment type="similarity">
    <text evidence="1 5 6">Belongs to the universal ribosomal protein uS9 family.</text>
</comment>
<dbReference type="InterPro" id="IPR020568">
    <property type="entry name" value="Ribosomal_Su5_D2-typ_SF"/>
</dbReference>
<dbReference type="GO" id="GO:0003735">
    <property type="term" value="F:structural constituent of ribosome"/>
    <property type="evidence" value="ECO:0007669"/>
    <property type="project" value="InterPro"/>
</dbReference>
<dbReference type="SUPFAM" id="SSF54211">
    <property type="entry name" value="Ribosomal protein S5 domain 2-like"/>
    <property type="match status" value="1"/>
</dbReference>
<dbReference type="PROSITE" id="PS00360">
    <property type="entry name" value="RIBOSOMAL_S9"/>
    <property type="match status" value="1"/>
</dbReference>
<dbReference type="InterPro" id="IPR020574">
    <property type="entry name" value="Ribosomal_uS9_CS"/>
</dbReference>
<organism evidence="8 9">
    <name type="scientific">Candidatus Acidulodesulfobacterium ferriphilum</name>
    <dbReference type="NCBI Taxonomy" id="2597223"/>
    <lineage>
        <taxon>Bacteria</taxon>
        <taxon>Deltaproteobacteria</taxon>
        <taxon>Candidatus Acidulodesulfobacterales</taxon>
        <taxon>Candidatus Acidulodesulfobacterium</taxon>
    </lineage>
</organism>
<dbReference type="PANTHER" id="PTHR21569:SF1">
    <property type="entry name" value="SMALL RIBOSOMAL SUBUNIT PROTEIN US9M"/>
    <property type="match status" value="1"/>
</dbReference>
<reference evidence="8 9" key="1">
    <citation type="submission" date="2019-01" db="EMBL/GenBank/DDBJ databases">
        <title>Insights into ecological role of a new deltaproteobacterial order Candidatus Sinidesulfobacterales (Sva0485) by metagenomics and metatranscriptomics.</title>
        <authorList>
            <person name="Tan S."/>
            <person name="Liu J."/>
            <person name="Fang Y."/>
            <person name="Hedlund B.P."/>
            <person name="Lian Z.H."/>
            <person name="Huang L.Y."/>
            <person name="Li J.T."/>
            <person name="Huang L.N."/>
            <person name="Li W.J."/>
            <person name="Jiang H.C."/>
            <person name="Dong H.L."/>
            <person name="Shu W.S."/>
        </authorList>
    </citation>
    <scope>NUCLEOTIDE SEQUENCE [LARGE SCALE GENOMIC DNA]</scope>
    <source>
        <strain evidence="8">AP3</strain>
    </source>
</reference>
<dbReference type="AlphaFoldDB" id="A0A519B985"/>
<evidence type="ECO:0000256" key="2">
    <source>
        <dbReference type="ARBA" id="ARBA00022980"/>
    </source>
</evidence>
<dbReference type="HAMAP" id="MF_00532_B">
    <property type="entry name" value="Ribosomal_uS9_B"/>
    <property type="match status" value="1"/>
</dbReference>
<evidence type="ECO:0000256" key="4">
    <source>
        <dbReference type="ARBA" id="ARBA00035259"/>
    </source>
</evidence>
<dbReference type="InterPro" id="IPR000754">
    <property type="entry name" value="Ribosomal_uS9"/>
</dbReference>
<evidence type="ECO:0000256" key="7">
    <source>
        <dbReference type="SAM" id="MobiDB-lite"/>
    </source>
</evidence>
<dbReference type="FunFam" id="3.30.230.10:FF:000001">
    <property type="entry name" value="30S ribosomal protein S9"/>
    <property type="match status" value="1"/>
</dbReference>
<evidence type="ECO:0000256" key="5">
    <source>
        <dbReference type="HAMAP-Rule" id="MF_00532"/>
    </source>
</evidence>
<dbReference type="Gene3D" id="3.30.230.10">
    <property type="match status" value="1"/>
</dbReference>
<accession>A0A519B985</accession>
<protein>
    <recommendedName>
        <fullName evidence="4 5">Small ribosomal subunit protein uS9</fullName>
    </recommendedName>
</protein>
<evidence type="ECO:0000313" key="9">
    <source>
        <dbReference type="Proteomes" id="UP000320813"/>
    </source>
</evidence>
<evidence type="ECO:0000256" key="6">
    <source>
        <dbReference type="RuleBase" id="RU003815"/>
    </source>
</evidence>
<dbReference type="EMBL" id="SGBD01000006">
    <property type="protein sequence ID" value="RZD13845.1"/>
    <property type="molecule type" value="Genomic_DNA"/>
</dbReference>
<dbReference type="GO" id="GO:0022627">
    <property type="term" value="C:cytosolic small ribosomal subunit"/>
    <property type="evidence" value="ECO:0007669"/>
    <property type="project" value="TreeGrafter"/>
</dbReference>
<dbReference type="NCBIfam" id="NF001099">
    <property type="entry name" value="PRK00132.1"/>
    <property type="match status" value="1"/>
</dbReference>
<keyword evidence="2 5" id="KW-0689">Ribosomal protein</keyword>
<feature type="region of interest" description="Disordered" evidence="7">
    <location>
        <begin position="112"/>
        <end position="131"/>
    </location>
</feature>
<dbReference type="GO" id="GO:0006412">
    <property type="term" value="P:translation"/>
    <property type="evidence" value="ECO:0007669"/>
    <property type="project" value="UniProtKB-UniRule"/>
</dbReference>
<gene>
    <name evidence="5" type="primary">rpsI</name>
    <name evidence="8" type="ORF">EVJ47_08670</name>
</gene>
<evidence type="ECO:0000256" key="3">
    <source>
        <dbReference type="ARBA" id="ARBA00023274"/>
    </source>
</evidence>